<dbReference type="SMART" id="SM00181">
    <property type="entry name" value="EGF"/>
    <property type="match status" value="1"/>
</dbReference>
<keyword evidence="2" id="KW-1133">Transmembrane helix</keyword>
<feature type="domain" description="EGF-like" evidence="4">
    <location>
        <begin position="114"/>
        <end position="152"/>
    </location>
</feature>
<keyword evidence="2" id="KW-0812">Transmembrane</keyword>
<evidence type="ECO:0000256" key="2">
    <source>
        <dbReference type="SAM" id="Phobius"/>
    </source>
</evidence>
<feature type="chain" id="PRO_5043695486" description="EGF-like domain-containing protein" evidence="3">
    <location>
        <begin position="20"/>
        <end position="235"/>
    </location>
</feature>
<keyword evidence="1" id="KW-0245">EGF-like domain</keyword>
<comment type="caution">
    <text evidence="5">The sequence shown here is derived from an EMBL/GenBank/DDBJ whole genome shotgun (WGS) entry which is preliminary data.</text>
</comment>
<dbReference type="Proteomes" id="UP001159428">
    <property type="component" value="Unassembled WGS sequence"/>
</dbReference>
<feature type="transmembrane region" description="Helical" evidence="2">
    <location>
        <begin position="211"/>
        <end position="229"/>
    </location>
</feature>
<sequence>MLLLPLLVSFPLLFNLMFAMQNSALYRSPTSDLSFGNFKRDPFHYLWAEKLSSSMMRDQLDCGFLCVGEPNCYSFNMAAYPDSKGLYLCELLATDKYREAEKVHANATFHHCSPSSPCESAPCKNGGVCVPEYERNSYHCECKPVFCGTHCKRYKCGGIEFSLLLLHVVELEESHAVINHWFTSFQLLAMNSILNRSIVLLFPDKHSPNKLNLLLLNFLCSLLLCYLFFRKSNLQ</sequence>
<proteinExistence type="predicted"/>
<reference evidence="5 6" key="1">
    <citation type="submission" date="2022-05" db="EMBL/GenBank/DDBJ databases">
        <authorList>
            <consortium name="Genoscope - CEA"/>
            <person name="William W."/>
        </authorList>
    </citation>
    <scope>NUCLEOTIDE SEQUENCE [LARGE SCALE GENOMIC DNA]</scope>
</reference>
<feature type="signal peptide" evidence="3">
    <location>
        <begin position="1"/>
        <end position="19"/>
    </location>
</feature>
<comment type="caution">
    <text evidence="1">Lacks conserved residue(s) required for the propagation of feature annotation.</text>
</comment>
<organism evidence="5 6">
    <name type="scientific">Pocillopora meandrina</name>
    <dbReference type="NCBI Taxonomy" id="46732"/>
    <lineage>
        <taxon>Eukaryota</taxon>
        <taxon>Metazoa</taxon>
        <taxon>Cnidaria</taxon>
        <taxon>Anthozoa</taxon>
        <taxon>Hexacorallia</taxon>
        <taxon>Scleractinia</taxon>
        <taxon>Astrocoeniina</taxon>
        <taxon>Pocilloporidae</taxon>
        <taxon>Pocillopora</taxon>
    </lineage>
</organism>
<protein>
    <recommendedName>
        <fullName evidence="4">EGF-like domain-containing protein</fullName>
    </recommendedName>
</protein>
<dbReference type="AlphaFoldDB" id="A0AAU9WM09"/>
<evidence type="ECO:0000256" key="3">
    <source>
        <dbReference type="SAM" id="SignalP"/>
    </source>
</evidence>
<keyword evidence="6" id="KW-1185">Reference proteome</keyword>
<evidence type="ECO:0000313" key="5">
    <source>
        <dbReference type="EMBL" id="CAH3118404.1"/>
    </source>
</evidence>
<feature type="disulfide bond" evidence="1">
    <location>
        <begin position="142"/>
        <end position="151"/>
    </location>
</feature>
<gene>
    <name evidence="5" type="ORF">PMEA_00007330</name>
</gene>
<dbReference type="Gene3D" id="2.10.25.10">
    <property type="entry name" value="Laminin"/>
    <property type="match status" value="1"/>
</dbReference>
<keyword evidence="1" id="KW-1015">Disulfide bond</keyword>
<dbReference type="EMBL" id="CALNXJ010000016">
    <property type="protein sequence ID" value="CAH3118404.1"/>
    <property type="molecule type" value="Genomic_DNA"/>
</dbReference>
<dbReference type="PROSITE" id="PS50026">
    <property type="entry name" value="EGF_3"/>
    <property type="match status" value="1"/>
</dbReference>
<keyword evidence="3" id="KW-0732">Signal</keyword>
<feature type="disulfide bond" evidence="1">
    <location>
        <begin position="123"/>
        <end position="140"/>
    </location>
</feature>
<evidence type="ECO:0000259" key="4">
    <source>
        <dbReference type="PROSITE" id="PS50026"/>
    </source>
</evidence>
<evidence type="ECO:0000313" key="6">
    <source>
        <dbReference type="Proteomes" id="UP001159428"/>
    </source>
</evidence>
<keyword evidence="2" id="KW-0472">Membrane</keyword>
<dbReference type="SUPFAM" id="SSF57196">
    <property type="entry name" value="EGF/Laminin"/>
    <property type="match status" value="1"/>
</dbReference>
<name>A0AAU9WM09_9CNID</name>
<accession>A0AAU9WM09</accession>
<evidence type="ECO:0000256" key="1">
    <source>
        <dbReference type="PROSITE-ProRule" id="PRU00076"/>
    </source>
</evidence>
<dbReference type="CDD" id="cd00054">
    <property type="entry name" value="EGF_CA"/>
    <property type="match status" value="1"/>
</dbReference>
<dbReference type="InterPro" id="IPR000742">
    <property type="entry name" value="EGF"/>
</dbReference>
<dbReference type="Pfam" id="PF00008">
    <property type="entry name" value="EGF"/>
    <property type="match status" value="1"/>
</dbReference>